<evidence type="ECO:0000259" key="11">
    <source>
        <dbReference type="PROSITE" id="PS50263"/>
    </source>
</evidence>
<dbReference type="NCBIfam" id="NF008934">
    <property type="entry name" value="PRK12291.1"/>
    <property type="match status" value="1"/>
</dbReference>
<dbReference type="PANTHER" id="PTHR38686:SF1">
    <property type="entry name" value="APOLIPOPROTEIN N-ACYLTRANSFERASE"/>
    <property type="match status" value="1"/>
</dbReference>
<proteinExistence type="inferred from homology"/>
<dbReference type="NCBIfam" id="TIGR00546">
    <property type="entry name" value="lnt"/>
    <property type="match status" value="1"/>
</dbReference>
<evidence type="ECO:0000256" key="2">
    <source>
        <dbReference type="ARBA" id="ARBA00010065"/>
    </source>
</evidence>
<dbReference type="InterPro" id="IPR059110">
    <property type="entry name" value="Lnt_campylobact"/>
</dbReference>
<feature type="transmembrane region" description="Helical" evidence="10">
    <location>
        <begin position="12"/>
        <end position="31"/>
    </location>
</feature>
<name>A0A4Q0YIN6_9BACT</name>
<accession>A0A4Q0YIN6</accession>
<dbReference type="Gene3D" id="3.60.110.10">
    <property type="entry name" value="Carbon-nitrogen hydrolase"/>
    <property type="match status" value="1"/>
</dbReference>
<evidence type="ECO:0000256" key="3">
    <source>
        <dbReference type="ARBA" id="ARBA00022475"/>
    </source>
</evidence>
<gene>
    <name evidence="12" type="ORF">CRV08_05880</name>
</gene>
<sequence>MFLVKRDNFNKTYIIKGLMIALFFSAFIYLAHFNIESKLLNTILGLLAIYFVLISKKQTLFFTGFFIGLFWFYWVGNSFVYYDLAYLKPIIPFAFALVYGFLFFLISIVEFTFYKAAILFIFSYIHPFGFNWFVPELVFINSYFKADKPSFAIVLISLFLFINFKTKWKVFALLPLLYIYTNSGEYIDNPKLKISMPQINVNQDRKWAKDNLSNVIDENFRLIEEAIKEKKDLIILPETAFPIVLNKDEFVLTKLFELSKQINIVVGALYYEDNNYYNTTYYFNKMKAKIAKKVVLVPFGEKVPLPKFMVEFINNTFYNGAQDYKEAKTPTDFEINGIKFRNVICYEATSETLFKNLDGIKYMIATSNNAWFTPSIEPTLQNLLLKYYAKRYDITILHSANGSENGIIRP</sequence>
<evidence type="ECO:0000256" key="8">
    <source>
        <dbReference type="ARBA" id="ARBA00023136"/>
    </source>
</evidence>
<protein>
    <submittedName>
        <fullName evidence="12">Apolipoprotein N-acyltransferase</fullName>
    </submittedName>
</protein>
<evidence type="ECO:0000256" key="4">
    <source>
        <dbReference type="ARBA" id="ARBA00022519"/>
    </source>
</evidence>
<keyword evidence="9 12" id="KW-0012">Acyltransferase</keyword>
<dbReference type="EMBL" id="PDKJ01000004">
    <property type="protein sequence ID" value="RXJ68959.1"/>
    <property type="molecule type" value="Genomic_DNA"/>
</dbReference>
<feature type="transmembrane region" description="Helical" evidence="10">
    <location>
        <begin position="146"/>
        <end position="164"/>
    </location>
</feature>
<dbReference type="InterPro" id="IPR003010">
    <property type="entry name" value="C-N_Hydrolase"/>
</dbReference>
<comment type="similarity">
    <text evidence="2">Belongs to the CN hydrolase family. Apolipoprotein N-acyltransferase subfamily.</text>
</comment>
<keyword evidence="6 10" id="KW-0812">Transmembrane</keyword>
<organism evidence="12 13">
    <name type="scientific">Halarcobacter ebronensis</name>
    <dbReference type="NCBI Taxonomy" id="1462615"/>
    <lineage>
        <taxon>Bacteria</taxon>
        <taxon>Pseudomonadati</taxon>
        <taxon>Campylobacterota</taxon>
        <taxon>Epsilonproteobacteria</taxon>
        <taxon>Campylobacterales</taxon>
        <taxon>Arcobacteraceae</taxon>
        <taxon>Halarcobacter</taxon>
    </lineage>
</organism>
<evidence type="ECO:0000256" key="6">
    <source>
        <dbReference type="ARBA" id="ARBA00022692"/>
    </source>
</evidence>
<comment type="caution">
    <text evidence="12">The sequence shown here is derived from an EMBL/GenBank/DDBJ whole genome shotgun (WGS) entry which is preliminary data.</text>
</comment>
<evidence type="ECO:0000313" key="13">
    <source>
        <dbReference type="Proteomes" id="UP000290172"/>
    </source>
</evidence>
<dbReference type="InterPro" id="IPR059109">
    <property type="entry name" value="Lnt_membrane_dom"/>
</dbReference>
<keyword evidence="4" id="KW-0997">Cell inner membrane</keyword>
<evidence type="ECO:0000256" key="5">
    <source>
        <dbReference type="ARBA" id="ARBA00022679"/>
    </source>
</evidence>
<feature type="domain" description="CN hydrolase" evidence="11">
    <location>
        <begin position="197"/>
        <end position="410"/>
    </location>
</feature>
<dbReference type="Proteomes" id="UP000290172">
    <property type="component" value="Unassembled WGS sequence"/>
</dbReference>
<dbReference type="GO" id="GO:0016410">
    <property type="term" value="F:N-acyltransferase activity"/>
    <property type="evidence" value="ECO:0007669"/>
    <property type="project" value="InterPro"/>
</dbReference>
<keyword evidence="12" id="KW-0449">Lipoprotein</keyword>
<reference evidence="12 13" key="1">
    <citation type="submission" date="2017-10" db="EMBL/GenBank/DDBJ databases">
        <title>Genomics of the genus Arcobacter.</title>
        <authorList>
            <person name="Perez-Cataluna A."/>
            <person name="Figueras M.J."/>
        </authorList>
    </citation>
    <scope>NUCLEOTIDE SEQUENCE [LARGE SCALE GENOMIC DNA]</scope>
    <source>
        <strain evidence="12 13">CECT 8993</strain>
    </source>
</reference>
<feature type="transmembrane region" description="Helical" evidence="10">
    <location>
        <begin position="116"/>
        <end position="134"/>
    </location>
</feature>
<keyword evidence="8 10" id="KW-0472">Membrane</keyword>
<keyword evidence="7 10" id="KW-1133">Transmembrane helix</keyword>
<dbReference type="Pfam" id="PF00795">
    <property type="entry name" value="CN_hydrolase"/>
    <property type="match status" value="1"/>
</dbReference>
<dbReference type="Pfam" id="PF26365">
    <property type="entry name" value="ApoNAT_membrane"/>
    <property type="match status" value="1"/>
</dbReference>
<dbReference type="InterPro" id="IPR004563">
    <property type="entry name" value="Apolipo_AcylTrfase"/>
</dbReference>
<keyword evidence="5 12" id="KW-0808">Transferase</keyword>
<feature type="transmembrane region" description="Helical" evidence="10">
    <location>
        <begin position="90"/>
        <end position="109"/>
    </location>
</feature>
<keyword evidence="3" id="KW-1003">Cell membrane</keyword>
<dbReference type="PROSITE" id="PS50263">
    <property type="entry name" value="CN_HYDROLASE"/>
    <property type="match status" value="1"/>
</dbReference>
<dbReference type="GO" id="GO:0005886">
    <property type="term" value="C:plasma membrane"/>
    <property type="evidence" value="ECO:0007669"/>
    <property type="project" value="UniProtKB-SubCell"/>
</dbReference>
<evidence type="ECO:0000256" key="7">
    <source>
        <dbReference type="ARBA" id="ARBA00022989"/>
    </source>
</evidence>
<dbReference type="PANTHER" id="PTHR38686">
    <property type="entry name" value="APOLIPOPROTEIN N-ACYLTRANSFERASE"/>
    <property type="match status" value="1"/>
</dbReference>
<dbReference type="AlphaFoldDB" id="A0A4Q0YIN6"/>
<evidence type="ECO:0000313" key="12">
    <source>
        <dbReference type="EMBL" id="RXJ68959.1"/>
    </source>
</evidence>
<comment type="subcellular location">
    <subcellularLocation>
        <location evidence="1">Cell membrane</location>
        <topology evidence="1">Multi-pass membrane protein</topology>
    </subcellularLocation>
</comment>
<dbReference type="InterPro" id="IPR036526">
    <property type="entry name" value="C-N_Hydrolase_sf"/>
</dbReference>
<feature type="transmembrane region" description="Helical" evidence="10">
    <location>
        <begin position="37"/>
        <end position="53"/>
    </location>
</feature>
<dbReference type="GO" id="GO:0042158">
    <property type="term" value="P:lipoprotein biosynthetic process"/>
    <property type="evidence" value="ECO:0007669"/>
    <property type="project" value="InterPro"/>
</dbReference>
<evidence type="ECO:0000256" key="10">
    <source>
        <dbReference type="SAM" id="Phobius"/>
    </source>
</evidence>
<feature type="transmembrane region" description="Helical" evidence="10">
    <location>
        <begin position="60"/>
        <end position="84"/>
    </location>
</feature>
<evidence type="ECO:0000256" key="9">
    <source>
        <dbReference type="ARBA" id="ARBA00023315"/>
    </source>
</evidence>
<dbReference type="SUPFAM" id="SSF56317">
    <property type="entry name" value="Carbon-nitrogen hydrolase"/>
    <property type="match status" value="1"/>
</dbReference>
<evidence type="ECO:0000256" key="1">
    <source>
        <dbReference type="ARBA" id="ARBA00004651"/>
    </source>
</evidence>